<dbReference type="InterPro" id="IPR036770">
    <property type="entry name" value="Ankyrin_rpt-contain_sf"/>
</dbReference>
<feature type="repeat" description="ANK" evidence="3">
    <location>
        <begin position="1223"/>
        <end position="1255"/>
    </location>
</feature>
<dbReference type="SUPFAM" id="SSF48403">
    <property type="entry name" value="Ankyrin repeat"/>
    <property type="match status" value="2"/>
</dbReference>
<feature type="repeat" description="ANK" evidence="3">
    <location>
        <begin position="1052"/>
        <end position="1084"/>
    </location>
</feature>
<dbReference type="InterPro" id="IPR050889">
    <property type="entry name" value="Dendritic_Spine_Reg/Scaffold"/>
</dbReference>
<feature type="domain" description="GPI inositol-deacylase winged helix" evidence="5">
    <location>
        <begin position="550"/>
        <end position="629"/>
    </location>
</feature>
<dbReference type="Gene3D" id="1.25.40.20">
    <property type="entry name" value="Ankyrin repeat-containing domain"/>
    <property type="match status" value="4"/>
</dbReference>
<evidence type="ECO:0000313" key="8">
    <source>
        <dbReference type="Proteomes" id="UP000018144"/>
    </source>
</evidence>
<dbReference type="InterPro" id="IPR027417">
    <property type="entry name" value="P-loop_NTPase"/>
</dbReference>
<feature type="repeat" description="ANK" evidence="3">
    <location>
        <begin position="1256"/>
        <end position="1288"/>
    </location>
</feature>
<dbReference type="STRING" id="1076935.U4LPJ9"/>
<evidence type="ECO:0000259" key="4">
    <source>
        <dbReference type="Pfam" id="PF17111"/>
    </source>
</evidence>
<dbReference type="PANTHER" id="PTHR24166">
    <property type="entry name" value="ROLLING PEBBLES, ISOFORM B"/>
    <property type="match status" value="1"/>
</dbReference>
<dbReference type="Pfam" id="PF17111">
    <property type="entry name" value="PigL_N"/>
    <property type="match status" value="1"/>
</dbReference>
<keyword evidence="1" id="KW-0677">Repeat</keyword>
<dbReference type="PROSITE" id="PS50088">
    <property type="entry name" value="ANK_REPEAT"/>
    <property type="match status" value="9"/>
</dbReference>
<feature type="domain" description="Nephrocystin 3-like N-terminal" evidence="6">
    <location>
        <begin position="253"/>
        <end position="422"/>
    </location>
</feature>
<dbReference type="PANTHER" id="PTHR24166:SF48">
    <property type="entry name" value="PROTEIN VAPYRIN"/>
    <property type="match status" value="1"/>
</dbReference>
<protein>
    <submittedName>
        <fullName evidence="7">Similar to Putative ankyrin repeat protein RF_0381 acc. no. Q4UMH6</fullName>
    </submittedName>
</protein>
<evidence type="ECO:0000256" key="3">
    <source>
        <dbReference type="PROSITE-ProRule" id="PRU00023"/>
    </source>
</evidence>
<dbReference type="Pfam" id="PF12796">
    <property type="entry name" value="Ank_2"/>
    <property type="match status" value="5"/>
</dbReference>
<dbReference type="Gene3D" id="3.40.50.300">
    <property type="entry name" value="P-loop containing nucleotide triphosphate hydrolases"/>
    <property type="match status" value="1"/>
</dbReference>
<feature type="domain" description="Azaphilone pigments biosynthesis cluster protein L N-terminal" evidence="4">
    <location>
        <begin position="1"/>
        <end position="188"/>
    </location>
</feature>
<feature type="repeat" description="ANK" evidence="3">
    <location>
        <begin position="917"/>
        <end position="949"/>
    </location>
</feature>
<name>U4LPJ9_PYROM</name>
<evidence type="ECO:0000259" key="6">
    <source>
        <dbReference type="Pfam" id="PF24883"/>
    </source>
</evidence>
<dbReference type="InterPro" id="IPR002110">
    <property type="entry name" value="Ankyrin_rpt"/>
</dbReference>
<organism evidence="7 8">
    <name type="scientific">Pyronema omphalodes (strain CBS 100304)</name>
    <name type="common">Pyronema confluens</name>
    <dbReference type="NCBI Taxonomy" id="1076935"/>
    <lineage>
        <taxon>Eukaryota</taxon>
        <taxon>Fungi</taxon>
        <taxon>Dikarya</taxon>
        <taxon>Ascomycota</taxon>
        <taxon>Pezizomycotina</taxon>
        <taxon>Pezizomycetes</taxon>
        <taxon>Pezizales</taxon>
        <taxon>Pyronemataceae</taxon>
        <taxon>Pyronema</taxon>
    </lineage>
</organism>
<feature type="repeat" description="ANK" evidence="3">
    <location>
        <begin position="1155"/>
        <end position="1187"/>
    </location>
</feature>
<dbReference type="OrthoDB" id="195446at2759"/>
<dbReference type="PROSITE" id="PS50297">
    <property type="entry name" value="ANK_REP_REGION"/>
    <property type="match status" value="9"/>
</dbReference>
<reference evidence="7 8" key="1">
    <citation type="journal article" date="2013" name="PLoS Genet.">
        <title>The genome and development-dependent transcriptomes of Pyronema confluens: a window into fungal evolution.</title>
        <authorList>
            <person name="Traeger S."/>
            <person name="Altegoer F."/>
            <person name="Freitag M."/>
            <person name="Gabaldon T."/>
            <person name="Kempken F."/>
            <person name="Kumar A."/>
            <person name="Marcet-Houben M."/>
            <person name="Poggeler S."/>
            <person name="Stajich J.E."/>
            <person name="Nowrousian M."/>
        </authorList>
    </citation>
    <scope>NUCLEOTIDE SEQUENCE [LARGE SCALE GENOMIC DNA]</scope>
    <source>
        <strain evidence="8">CBS 100304</strain>
        <tissue evidence="7">Vegetative mycelium</tissue>
    </source>
</reference>
<feature type="repeat" description="ANK" evidence="3">
    <location>
        <begin position="786"/>
        <end position="818"/>
    </location>
</feature>
<dbReference type="Pfam" id="PF24883">
    <property type="entry name" value="NPHP3_N"/>
    <property type="match status" value="1"/>
</dbReference>
<dbReference type="InterPro" id="IPR054471">
    <property type="entry name" value="GPIID_WHD"/>
</dbReference>
<sequence>MDPLSISAAVAGFLTLAWEVTKILNEYISGVKSAPDDATTLLTEFSILCDVLNQLAEFLRSEDAKGHSFDNTSVLRAAIAGCQDQIMTLYKKFDKLCGSDKSKIVKLYEQFKWPFQKEEFQKTIELMHRFVVTFQFSLAIKNCTLLSKTSSEFLAKMEEDKKELQEAINTMRKFTKQLAIPDEMLQKVAEISEILALVSELAKSQVVLDQIHSGVQGLKETLKGDEMEKMLQWISPLNPQQRHQDIKSERLEGTGGWFLENPDFQKWCNSQNEESSMSIFACYGIPGAGKSIICSRVIDHLLETSLDQQGQETCIAYFYCDYRDGEQYTPKNIIGGMLKQVLTTRSPSKPFTEINNIIHSLCKRQKNMRTELTLDETCQFLAQAMSYFAKVYLCIDALDECRDGHRRVLLKSLNGLRRELKQTGSICMYLTGRSNIKDEIQMSLCSDSALFSTELEANPEDIRKYILHQINMDTHKDSPMNNELQKEILDKIVDSSATMFLLPALQIQEVLRHVTIRARRKALETLPKGLDDAFKVTINRIKNQDEVRSALAMKVISWTFLAKSPLTVEMLCHALAVDVEDDDRDMFDWDNIPSERSVIEVCSGLITIDKETSCIRLVHKSLQDYLERQQAERPIFPNIHSEIARTCLKYMGFRNTTVRNIEVICDYFEDGSGFEISRWELNEILEERLHDFPFLLYAIRQWGFHAKEQPDKTVNDLAIDLLLDESKSSAISRRLHSVVYGLYYIIPSGEICSPLHVFAYFGLENIAGDYIQRFGNDDIDSKVAPTDITPLHISARSHDADFVRLLLRNNADVHSKDKDGMSPLLEAAKAGSIQAVRLLLNNGADATSKTINGQTALLLAAGSPSSDINAPEELLTLLLEETGTNIESKDDSGNAPEELLTLLLEETDANIDSKDDLGYTPLLMAARMGNARAVSFLLEKGADINAKDTNQRTALSLASSAYSGTETVRLLMEQKCVEIDSKDSTGRTPLLWAACDGEEKSILLLLENGADIQATDDHGNTVLSLSATSYRQEALRVLLDQKQVPIETRNDEGQTALLSAAAHGKSDCILTLLEEGADITAKDILGRTALSLAVKSYREEAVNLILEQFEQKGIDLDLSDMKGRTPLSWAAEIGDDKTTFILLKKGANVNSRDENGLTPLLWAVRSGEHTSILAFLEAGADITAQDNNGRTAISFAAESYGGARSLMIMSKQKDANMELKDHDGRTPFLWAAVGNNEKTMRFLLDNGTDIYIKDKAGRTAASLAAEAGGLDSIRFLIKQGFDVGSRDGNGDTPLLFAQIGTYNTSAYLMCPQTLQRILEEYKLETACLFLKDIEQMFEDTLLRFQETVQILEDQWALS</sequence>
<dbReference type="EMBL" id="HF936249">
    <property type="protein sequence ID" value="CCX33860.1"/>
    <property type="molecule type" value="Genomic_DNA"/>
</dbReference>
<dbReference type="Pfam" id="PF22939">
    <property type="entry name" value="WHD_GPIID"/>
    <property type="match status" value="1"/>
</dbReference>
<proteinExistence type="predicted"/>
<dbReference type="InterPro" id="IPR056884">
    <property type="entry name" value="NPHP3-like_N"/>
</dbReference>
<dbReference type="SUPFAM" id="SSF52540">
    <property type="entry name" value="P-loop containing nucleoside triphosphate hydrolases"/>
    <property type="match status" value="1"/>
</dbReference>
<evidence type="ECO:0000256" key="1">
    <source>
        <dbReference type="ARBA" id="ARBA00022737"/>
    </source>
</evidence>
<dbReference type="Pfam" id="PF00023">
    <property type="entry name" value="Ank"/>
    <property type="match status" value="1"/>
</dbReference>
<evidence type="ECO:0000313" key="7">
    <source>
        <dbReference type="EMBL" id="CCX33860.1"/>
    </source>
</evidence>
<feature type="repeat" description="ANK" evidence="3">
    <location>
        <begin position="1122"/>
        <end position="1154"/>
    </location>
</feature>
<feature type="repeat" description="ANK" evidence="3">
    <location>
        <begin position="985"/>
        <end position="1017"/>
    </location>
</feature>
<dbReference type="eggNOG" id="KOG4177">
    <property type="taxonomic scope" value="Eukaryota"/>
</dbReference>
<feature type="repeat" description="ANK" evidence="3">
    <location>
        <begin position="819"/>
        <end position="851"/>
    </location>
</feature>
<keyword evidence="2 3" id="KW-0040">ANK repeat</keyword>
<keyword evidence="8" id="KW-1185">Reference proteome</keyword>
<accession>U4LPJ9</accession>
<gene>
    <name evidence="7" type="ORF">PCON_02102</name>
</gene>
<dbReference type="SMART" id="SM00248">
    <property type="entry name" value="ANK"/>
    <property type="match status" value="14"/>
</dbReference>
<evidence type="ECO:0000256" key="2">
    <source>
        <dbReference type="ARBA" id="ARBA00023043"/>
    </source>
</evidence>
<dbReference type="OMA" id="YICTRID"/>
<evidence type="ECO:0000259" key="5">
    <source>
        <dbReference type="Pfam" id="PF22939"/>
    </source>
</evidence>
<dbReference type="InterPro" id="IPR031348">
    <property type="entry name" value="PigL_N"/>
</dbReference>
<dbReference type="Proteomes" id="UP000018144">
    <property type="component" value="Unassembled WGS sequence"/>
</dbReference>